<dbReference type="SUPFAM" id="SSF50998">
    <property type="entry name" value="Quinoprotein alcohol dehydrogenase-like"/>
    <property type="match status" value="1"/>
</dbReference>
<reference evidence="9 10" key="1">
    <citation type="journal article" date="2015" name="Genome Biol.">
        <title>Comparative genomics of Steinernema reveals deeply conserved gene regulatory networks.</title>
        <authorList>
            <person name="Dillman A.R."/>
            <person name="Macchietto M."/>
            <person name="Porter C.F."/>
            <person name="Rogers A."/>
            <person name="Williams B."/>
            <person name="Antoshechkin I."/>
            <person name="Lee M.M."/>
            <person name="Goodwin Z."/>
            <person name="Lu X."/>
            <person name="Lewis E.E."/>
            <person name="Goodrich-Blair H."/>
            <person name="Stock S.P."/>
            <person name="Adams B.J."/>
            <person name="Sternberg P.W."/>
            <person name="Mortazavi A."/>
        </authorList>
    </citation>
    <scope>NUCLEOTIDE SEQUENCE [LARGE SCALE GENOMIC DNA]</scope>
    <source>
        <strain evidence="9 10">ALL</strain>
    </source>
</reference>
<dbReference type="InterPro" id="IPR025659">
    <property type="entry name" value="Tubby-like_C"/>
</dbReference>
<dbReference type="OrthoDB" id="8775810at2759"/>
<dbReference type="Gene3D" id="2.130.10.10">
    <property type="entry name" value="YVTN repeat-like/Quinoprotein amine dehydrogenase"/>
    <property type="match status" value="1"/>
</dbReference>
<keyword evidence="4" id="KW-0853">WD repeat</keyword>
<dbReference type="Gene3D" id="3.20.90.10">
    <property type="entry name" value="Tubby Protein, Chain A"/>
    <property type="match status" value="1"/>
</dbReference>
<evidence type="ECO:0000259" key="8">
    <source>
        <dbReference type="Pfam" id="PF24797"/>
    </source>
</evidence>
<dbReference type="InterPro" id="IPR015943">
    <property type="entry name" value="WD40/YVTN_repeat-like_dom_sf"/>
</dbReference>
<dbReference type="PANTHER" id="PTHR16517:SF2">
    <property type="entry name" value="TUBBY-RELATED PROTEIN 4"/>
    <property type="match status" value="1"/>
</dbReference>
<dbReference type="Proteomes" id="UP000298663">
    <property type="component" value="Unassembled WGS sequence"/>
</dbReference>
<evidence type="ECO:0000256" key="1">
    <source>
        <dbReference type="ARBA" id="ARBA00004496"/>
    </source>
</evidence>
<dbReference type="SUPFAM" id="SSF54518">
    <property type="entry name" value="Tubby C-terminal domain-like"/>
    <property type="match status" value="1"/>
</dbReference>
<feature type="region of interest" description="Disordered" evidence="6">
    <location>
        <begin position="752"/>
        <end position="786"/>
    </location>
</feature>
<evidence type="ECO:0000313" key="9">
    <source>
        <dbReference type="EMBL" id="TKR96094.1"/>
    </source>
</evidence>
<protein>
    <submittedName>
        <fullName evidence="9">Uncharacterized protein</fullName>
    </submittedName>
</protein>
<accession>A0A4U5PIU2</accession>
<evidence type="ECO:0000313" key="10">
    <source>
        <dbReference type="Proteomes" id="UP000298663"/>
    </source>
</evidence>
<dbReference type="InterPro" id="IPR000007">
    <property type="entry name" value="Tubby_C"/>
</dbReference>
<dbReference type="Pfam" id="PF24797">
    <property type="entry name" value="Beta-prop_WDR35_TULP_N"/>
    <property type="match status" value="1"/>
</dbReference>
<evidence type="ECO:0000256" key="3">
    <source>
        <dbReference type="ARBA" id="ARBA00022490"/>
    </source>
</evidence>
<feature type="domain" description="Tubby C-terminal" evidence="7">
    <location>
        <begin position="927"/>
        <end position="1017"/>
    </location>
</feature>
<keyword evidence="5" id="KW-0677">Repeat</keyword>
<feature type="compositionally biased region" description="Polar residues" evidence="6">
    <location>
        <begin position="838"/>
        <end position="849"/>
    </location>
</feature>
<dbReference type="InterPro" id="IPR056159">
    <property type="entry name" value="Beta-prop_IFT121_TULP_N"/>
</dbReference>
<keyword evidence="3" id="KW-0963">Cytoplasm</keyword>
<feature type="region of interest" description="Disordered" evidence="6">
    <location>
        <begin position="609"/>
        <end position="634"/>
    </location>
</feature>
<dbReference type="InterPro" id="IPR001680">
    <property type="entry name" value="WD40_rpt"/>
</dbReference>
<evidence type="ECO:0000256" key="5">
    <source>
        <dbReference type="ARBA" id="ARBA00022737"/>
    </source>
</evidence>
<dbReference type="PANTHER" id="PTHR16517">
    <property type="entry name" value="TUBBY-RELATED"/>
    <property type="match status" value="1"/>
</dbReference>
<evidence type="ECO:0000256" key="2">
    <source>
        <dbReference type="ARBA" id="ARBA00007129"/>
    </source>
</evidence>
<evidence type="ECO:0000256" key="4">
    <source>
        <dbReference type="ARBA" id="ARBA00022574"/>
    </source>
</evidence>
<feature type="region of interest" description="Disordered" evidence="6">
    <location>
        <begin position="838"/>
        <end position="872"/>
    </location>
</feature>
<dbReference type="STRING" id="34508.A0A4U5PIU2"/>
<dbReference type="AlphaFoldDB" id="A0A4U5PIU2"/>
<dbReference type="Pfam" id="PF01167">
    <property type="entry name" value="Tub"/>
    <property type="match status" value="1"/>
</dbReference>
<name>A0A4U5PIU2_STECR</name>
<comment type="similarity">
    <text evidence="2">Belongs to the TUB family.</text>
</comment>
<sequence>MKIQWQNQKLLAGSPVEPGITCLDWMPWHPSTASSTSSSDESFAKNCCTGGYLSAGSESGAVGITYTDLRPLDKKRSIALSRINFNVRAHHCGVSKVVWNEALGKLASCDVNGTIYVWSPGDERWSVELVNDRGVKVRDVVWNSTGTAALICYEDNFVLIGSASGQRVWSHSFATDIKCGCWHPDGRGTLIGCADGTVIHLNDQGTPLYDRRIFEDIEMRMMVASPKRDDGKWTIAALAGEPKLDTENIVALWTDSGMNTQVEKMTWKSPKPVHLIQWNSSGTRLAVVCKSRNLYILTHKGEFIYRCKIPVPYMPPPPSKKTEAERNTPYKPDISAFTWMHGDHAVVAAAKGVVAVGKVIPDVPSLHRLVSYDLWNQAGCSMDVIRDLPLPRNQKTFMEDYTHNIIACRIPLPNDVAKAVCEPTEQRWYCTIKPHKEPNKYLMCVEHMGGLVPLLVGHQTNKIVPHFLVTLFDHEEQEKKIPLPGRPLALARNGTARVEDIEPSTVTSESPNRNTFWRRSKRRIRNMVQRQLNARNGPALHTGPLLSLKKRKGLVQVSSNPFCTRFKITSVVSESTKDLILPRQMAQVSYKTSVLHLQPRQMTVNLLDMSTPEPGSEVQSPAPRRPLTPQLSEEALSLSEDHNHAAPVAPVDLLGQLNLHPPAEELDQGDQELTPDETDYVKTVVHEYTNLRNEVDRQIEKMREFADEVEKAAVTSSTKEPPAAGSKDWLSEVDKLEYIDDAEDTVVESATPTIEPKTLLPVPKRLTSQRSDRSASPVGRSATEPANFVLKSRSSLTSKTRLMNALGRLRKLAASLIPHRRQTPADEKDLPLIAETSADSLQQPSSSLPATPEPVITAANRRPPTTMEGGSEATADVWRAQMRDIADAIYKMEQQLENSDAIEEVRTDLRQRAERIKTMIGEHSSAAGDKLMDLVRPESERQMLTMKNKTPFWNEQNQVYQLDFGGRVTQESAKNFQIEYNERQVMQFGRIENGCYTLDFCAPFSAAQAFAIALASITQRLK</sequence>
<organism evidence="9 10">
    <name type="scientific">Steinernema carpocapsae</name>
    <name type="common">Entomopathogenic nematode</name>
    <dbReference type="NCBI Taxonomy" id="34508"/>
    <lineage>
        <taxon>Eukaryota</taxon>
        <taxon>Metazoa</taxon>
        <taxon>Ecdysozoa</taxon>
        <taxon>Nematoda</taxon>
        <taxon>Chromadorea</taxon>
        <taxon>Rhabditida</taxon>
        <taxon>Tylenchina</taxon>
        <taxon>Panagrolaimomorpha</taxon>
        <taxon>Strongyloidoidea</taxon>
        <taxon>Steinernematidae</taxon>
        <taxon>Steinernema</taxon>
    </lineage>
</organism>
<comment type="subcellular location">
    <subcellularLocation>
        <location evidence="1">Cytoplasm</location>
    </subcellularLocation>
</comment>
<gene>
    <name evidence="9" type="ORF">L596_010163</name>
</gene>
<proteinExistence type="inferred from homology"/>
<feature type="domain" description="IFT121/TULP4 N-terminal" evidence="8">
    <location>
        <begin position="50"/>
        <end position="214"/>
    </location>
</feature>
<evidence type="ECO:0000256" key="6">
    <source>
        <dbReference type="SAM" id="MobiDB-lite"/>
    </source>
</evidence>
<keyword evidence="10" id="KW-1185">Reference proteome</keyword>
<reference evidence="9 10" key="2">
    <citation type="journal article" date="2019" name="G3 (Bethesda)">
        <title>Hybrid Assembly of the Genome of the Entomopathogenic Nematode Steinernema carpocapsae Identifies the X-Chromosome.</title>
        <authorList>
            <person name="Serra L."/>
            <person name="Macchietto M."/>
            <person name="Macias-Munoz A."/>
            <person name="McGill C.J."/>
            <person name="Rodriguez I.M."/>
            <person name="Rodriguez B."/>
            <person name="Murad R."/>
            <person name="Mortazavi A."/>
        </authorList>
    </citation>
    <scope>NUCLEOTIDE SEQUENCE [LARGE SCALE GENOMIC DNA]</scope>
    <source>
        <strain evidence="9 10">ALL</strain>
    </source>
</reference>
<dbReference type="SMART" id="SM00320">
    <property type="entry name" value="WD40"/>
    <property type="match status" value="3"/>
</dbReference>
<dbReference type="EMBL" id="AZBU02000002">
    <property type="protein sequence ID" value="TKR96094.1"/>
    <property type="molecule type" value="Genomic_DNA"/>
</dbReference>
<dbReference type="InterPro" id="IPR011047">
    <property type="entry name" value="Quinoprotein_ADH-like_sf"/>
</dbReference>
<evidence type="ECO:0000259" key="7">
    <source>
        <dbReference type="Pfam" id="PF01167"/>
    </source>
</evidence>
<comment type="caution">
    <text evidence="9">The sequence shown here is derived from an EMBL/GenBank/DDBJ whole genome shotgun (WGS) entry which is preliminary data.</text>
</comment>
<dbReference type="GO" id="GO:0005737">
    <property type="term" value="C:cytoplasm"/>
    <property type="evidence" value="ECO:0007669"/>
    <property type="project" value="UniProtKB-SubCell"/>
</dbReference>